<sequence>MAAVRKWEFKSKFRANAYGWRGSNLAVTRLKQAATEIKSVAKSDPVLAGDGVVSLAERIWPSLQGIDSSSGALGSAVFRALNELIPILIAAPADHATRGKWLARLFEAVQNDGVDYLAPLEERWGEIAQYPVLMDEYADLMLEMVRRAWADHQNFSYVTGTSICLSCLLERGRYDELQELLATHRVKFWPYHRFGAEALVRQGLWEAAIAFAETARSTTNPGSYELSIDRFCEALLIEQGRAGEAYQSYGLRTASGTTNLAVYRALVRAYPDRDRRQMLLDLIDSRGDKGKWFAAAKDAGFFDIAIECAAVYGADPSTLLRAARDFVDKEAKFAATVALLALSSLLNGGGYDPKPAEAADAVKYLLAASRKMAALDWAVGELGKLAAQPCAAGREPFQAVMRTALAQWHQDENKA</sequence>
<evidence type="ECO:0000313" key="2">
    <source>
        <dbReference type="Proteomes" id="UP001156641"/>
    </source>
</evidence>
<keyword evidence="2" id="KW-1185">Reference proteome</keyword>
<proteinExistence type="predicted"/>
<evidence type="ECO:0000313" key="1">
    <source>
        <dbReference type="EMBL" id="GLR67085.1"/>
    </source>
</evidence>
<comment type="caution">
    <text evidence="1">The sequence shown here is derived from an EMBL/GenBank/DDBJ whole genome shotgun (WGS) entry which is preliminary data.</text>
</comment>
<protein>
    <submittedName>
        <fullName evidence="1">Uncharacterized protein</fullName>
    </submittedName>
</protein>
<reference evidence="2" key="1">
    <citation type="journal article" date="2019" name="Int. J. Syst. Evol. Microbiol.">
        <title>The Global Catalogue of Microorganisms (GCM) 10K type strain sequencing project: providing services to taxonomists for standard genome sequencing and annotation.</title>
        <authorList>
            <consortium name="The Broad Institute Genomics Platform"/>
            <consortium name="The Broad Institute Genome Sequencing Center for Infectious Disease"/>
            <person name="Wu L."/>
            <person name="Ma J."/>
        </authorList>
    </citation>
    <scope>NUCLEOTIDE SEQUENCE [LARGE SCALE GENOMIC DNA]</scope>
    <source>
        <strain evidence="2">NBRC 112502</strain>
    </source>
</reference>
<dbReference type="RefSeq" id="WP_284257797.1">
    <property type="nucleotide sequence ID" value="NZ_BSOS01000052.1"/>
</dbReference>
<dbReference type="Proteomes" id="UP001156641">
    <property type="component" value="Unassembled WGS sequence"/>
</dbReference>
<organism evidence="1 2">
    <name type="scientific">Acidocella aquatica</name>
    <dbReference type="NCBI Taxonomy" id="1922313"/>
    <lineage>
        <taxon>Bacteria</taxon>
        <taxon>Pseudomonadati</taxon>
        <taxon>Pseudomonadota</taxon>
        <taxon>Alphaproteobacteria</taxon>
        <taxon>Acetobacterales</taxon>
        <taxon>Acidocellaceae</taxon>
        <taxon>Acidocella</taxon>
    </lineage>
</organism>
<dbReference type="EMBL" id="BSOS01000052">
    <property type="protein sequence ID" value="GLR67085.1"/>
    <property type="molecule type" value="Genomic_DNA"/>
</dbReference>
<gene>
    <name evidence="1" type="ORF">GCM10010909_17660</name>
</gene>
<accession>A0ABQ6AAI6</accession>
<name>A0ABQ6AAI6_9PROT</name>